<organism evidence="1 2">
    <name type="scientific">Pyropia yezoensis</name>
    <name type="common">Susabi-nori</name>
    <name type="synonym">Porphyra yezoensis</name>
    <dbReference type="NCBI Taxonomy" id="2788"/>
    <lineage>
        <taxon>Eukaryota</taxon>
        <taxon>Rhodophyta</taxon>
        <taxon>Bangiophyceae</taxon>
        <taxon>Bangiales</taxon>
        <taxon>Bangiaceae</taxon>
        <taxon>Pyropia</taxon>
    </lineage>
</organism>
<comment type="caution">
    <text evidence="1">The sequence shown here is derived from an EMBL/GenBank/DDBJ whole genome shotgun (WGS) entry which is preliminary data.</text>
</comment>
<sequence>MRLRPSRSGQRPRNAVTMALSRHPLTVAAIAVATGLAAAAGLIAGAPAGAPAPAAAAAALSAAAVATDGATAVAVAAALRLASGACADGASQFATTWPVPHAGPAPGTMTLRSAVAPPHEADDGGGGGDDDDDDGGCEELWVAPADRVVEALGVAPAPPDADPAVAAVAAAVGAAPPAAAATLRALSVPAAAALLAIVHPAGGACRGTTYAAGVVYLLRPATRAVSALAVEEPTLVRVTTGAASRPTATLRATASPRATAKPRTMATPRPTVVVEKVSAAATTSATPRPTASPRLTTSPRPTASSQTASPRGRSALVAAQPSATAATSASARRPSAAVAGAPPGAGRAIPLPPRSAADARARSRSPSAAERRARAVLLDSPKFFMGIAPTVCLPAVAVVTPHPSVAARPPKLKLISNDHDSRPTKAVEGVDETESDAHRRAKAAAAAAAAAAKRLRPSPTPSPTPSQKPFPSPSAVRTATPTPSPTPTHSSGARAPGSPTPTAAPRDLVSGARGNCFPATAAVVSRSRGVVPMAVVTTGEELLVTAGGGGRLPTFARVVAWSHRDAAAVAGVVTLSTAAGVGVTLTPGHLVPVVRAGAPGGAPTLIPAGAVAVGDVVGVAPGGGNATTSLVTAVTASTSSGLYAPHTAAGTTLVVDGVVVSEWTTAVPPWLAAPLLAGVAAVGAGEPVSRVLCEGRAAAGAAAAWAATWLPLVGAGGRGG</sequence>
<dbReference type="EMBL" id="CM020618">
    <property type="protein sequence ID" value="KAK1857968.1"/>
    <property type="molecule type" value="Genomic_DNA"/>
</dbReference>
<reference evidence="1" key="1">
    <citation type="submission" date="2019-11" db="EMBL/GenBank/DDBJ databases">
        <title>Nori genome reveals adaptations in red seaweeds to the harsh intertidal environment.</title>
        <authorList>
            <person name="Wang D."/>
            <person name="Mao Y."/>
        </authorList>
    </citation>
    <scope>NUCLEOTIDE SEQUENCE</scope>
    <source>
        <tissue evidence="1">Gametophyte</tissue>
    </source>
</reference>
<name>A0ACC3BK36_PYRYE</name>
<keyword evidence="2" id="KW-1185">Reference proteome</keyword>
<evidence type="ECO:0000313" key="2">
    <source>
        <dbReference type="Proteomes" id="UP000798662"/>
    </source>
</evidence>
<proteinExistence type="predicted"/>
<dbReference type="Proteomes" id="UP000798662">
    <property type="component" value="Chromosome 1"/>
</dbReference>
<gene>
    <name evidence="1" type="ORF">I4F81_000582</name>
</gene>
<accession>A0ACC3BK36</accession>
<protein>
    <submittedName>
        <fullName evidence="1">Uncharacterized protein</fullName>
    </submittedName>
</protein>
<evidence type="ECO:0000313" key="1">
    <source>
        <dbReference type="EMBL" id="KAK1857968.1"/>
    </source>
</evidence>